<dbReference type="GO" id="GO:0042254">
    <property type="term" value="P:ribosome biogenesis"/>
    <property type="evidence" value="ECO:0007669"/>
    <property type="project" value="InterPro"/>
</dbReference>
<dbReference type="EMBL" id="JARAKH010000055">
    <property type="protein sequence ID" value="KAK8375276.1"/>
    <property type="molecule type" value="Genomic_DNA"/>
</dbReference>
<evidence type="ECO:0000259" key="2">
    <source>
        <dbReference type="Pfam" id="PF03914"/>
    </source>
</evidence>
<dbReference type="PANTHER" id="PTHR12455:SF0">
    <property type="entry name" value="NUCLEOLAR COMPLEX PROTEIN 4 HOMOLOG"/>
    <property type="match status" value="1"/>
</dbReference>
<keyword evidence="4" id="KW-1185">Reference proteome</keyword>
<sequence>MERLESSDTGTTLSAVTGLHHVFTHLLLERAIQRTFKSEGEDSARNKLNKWYKEMFEDTLKSFHKLLNHPEKGVQELALSSLLKLLQCEGLHPITRKTSYGFPYKRLKVIIAEVVSVSEDHRHLVTLLQEYLECQDFLFYTLLAVTEVVKTHAQTHTQTDTLTDTPVTFMNNLILLVEKLKVPPPGSSRPLVPPLLFLRPPQEELFRRVLVALPDLAMPHLDKPLALTGFFMESYNMGGAISLLALQGVFILINKHDLDYPDFYKKLYALLEPTVFHVKYRARFFMLCDLFLSSTHLPEYIAASFVKRLARLSLMAPSCCLPLIIKFILNLLIRFPGLKKLVHNTSVTDCAGDPYQPGEADPALTKANQSSLWEVATLQHHGMPVVSRAAQFTKKQALPQTEVDLGELVDQGYDELFERSCKVTVKEGIATTFVRPQGLFLYPEGKMADTWVI</sequence>
<comment type="caution">
    <text evidence="3">The sequence shown here is derived from an EMBL/GenBank/DDBJ whole genome shotgun (WGS) entry which is preliminary data.</text>
</comment>
<dbReference type="AlphaFoldDB" id="A0AAW0SKI3"/>
<protein>
    <recommendedName>
        <fullName evidence="2">CCAAT-binding factor domain-containing protein</fullName>
    </recommendedName>
</protein>
<dbReference type="Proteomes" id="UP001487740">
    <property type="component" value="Unassembled WGS sequence"/>
</dbReference>
<dbReference type="InterPro" id="IPR005612">
    <property type="entry name" value="CCAAT-binding_factor"/>
</dbReference>
<evidence type="ECO:0000313" key="3">
    <source>
        <dbReference type="EMBL" id="KAK8375276.1"/>
    </source>
</evidence>
<feature type="domain" description="CCAAT-binding factor" evidence="2">
    <location>
        <begin position="242"/>
        <end position="390"/>
    </location>
</feature>
<name>A0AAW0SKI3_SCYPA</name>
<comment type="similarity">
    <text evidence="1">Belongs to the CBF/MAK21 family.</text>
</comment>
<evidence type="ECO:0000313" key="4">
    <source>
        <dbReference type="Proteomes" id="UP001487740"/>
    </source>
</evidence>
<proteinExistence type="inferred from homology"/>
<dbReference type="InterPro" id="IPR027193">
    <property type="entry name" value="Noc4"/>
</dbReference>
<accession>A0AAW0SKI3</accession>
<dbReference type="GO" id="GO:0032040">
    <property type="term" value="C:small-subunit processome"/>
    <property type="evidence" value="ECO:0007669"/>
    <property type="project" value="TreeGrafter"/>
</dbReference>
<organism evidence="3 4">
    <name type="scientific">Scylla paramamosain</name>
    <name type="common">Mud crab</name>
    <dbReference type="NCBI Taxonomy" id="85552"/>
    <lineage>
        <taxon>Eukaryota</taxon>
        <taxon>Metazoa</taxon>
        <taxon>Ecdysozoa</taxon>
        <taxon>Arthropoda</taxon>
        <taxon>Crustacea</taxon>
        <taxon>Multicrustacea</taxon>
        <taxon>Malacostraca</taxon>
        <taxon>Eumalacostraca</taxon>
        <taxon>Eucarida</taxon>
        <taxon>Decapoda</taxon>
        <taxon>Pleocyemata</taxon>
        <taxon>Brachyura</taxon>
        <taxon>Eubrachyura</taxon>
        <taxon>Portunoidea</taxon>
        <taxon>Portunidae</taxon>
        <taxon>Portuninae</taxon>
        <taxon>Scylla</taxon>
    </lineage>
</organism>
<dbReference type="GO" id="GO:0030692">
    <property type="term" value="C:Noc4p-Nop14p complex"/>
    <property type="evidence" value="ECO:0007669"/>
    <property type="project" value="TreeGrafter"/>
</dbReference>
<reference evidence="3 4" key="1">
    <citation type="submission" date="2023-03" db="EMBL/GenBank/DDBJ databases">
        <title>High-quality genome of Scylla paramamosain provides insights in environmental adaptation.</title>
        <authorList>
            <person name="Zhang L."/>
        </authorList>
    </citation>
    <scope>NUCLEOTIDE SEQUENCE [LARGE SCALE GENOMIC DNA]</scope>
    <source>
        <strain evidence="3">LZ_2023a</strain>
        <tissue evidence="3">Muscle</tissue>
    </source>
</reference>
<dbReference type="PANTHER" id="PTHR12455">
    <property type="entry name" value="NUCLEOLAR COMPLEX PROTEIN 4"/>
    <property type="match status" value="1"/>
</dbReference>
<dbReference type="Pfam" id="PF03914">
    <property type="entry name" value="CBF"/>
    <property type="match status" value="1"/>
</dbReference>
<gene>
    <name evidence="3" type="ORF">O3P69_020328</name>
</gene>
<evidence type="ECO:0000256" key="1">
    <source>
        <dbReference type="ARBA" id="ARBA00007797"/>
    </source>
</evidence>